<dbReference type="PANTHER" id="PTHR42731">
    <property type="entry name" value="SLL1084 PROTEIN"/>
    <property type="match status" value="1"/>
</dbReference>
<dbReference type="InterPro" id="IPR058240">
    <property type="entry name" value="rSAM_sf"/>
</dbReference>
<gene>
    <name evidence="3" type="ORF">ENM78_00495</name>
</gene>
<dbReference type="PROSITE" id="PS51332">
    <property type="entry name" value="B12_BINDING"/>
    <property type="match status" value="1"/>
</dbReference>
<dbReference type="SFLD" id="SFLDG01082">
    <property type="entry name" value="B12-binding_domain_containing"/>
    <property type="match status" value="1"/>
</dbReference>
<dbReference type="GO" id="GO:0003824">
    <property type="term" value="F:catalytic activity"/>
    <property type="evidence" value="ECO:0007669"/>
    <property type="project" value="InterPro"/>
</dbReference>
<dbReference type="SMART" id="SM00729">
    <property type="entry name" value="Elp3"/>
    <property type="match status" value="1"/>
</dbReference>
<dbReference type="InterPro" id="IPR006158">
    <property type="entry name" value="Cobalamin-bd"/>
</dbReference>
<dbReference type="PANTHER" id="PTHR42731:SF4">
    <property type="entry name" value="RADICAL SAM DOMAIN PROTEIN"/>
    <property type="match status" value="1"/>
</dbReference>
<dbReference type="InterPro" id="IPR007197">
    <property type="entry name" value="rSAM"/>
</dbReference>
<accession>A0A7J3ZIV0</accession>
<dbReference type="AlphaFoldDB" id="A0A7J3ZIV0"/>
<organism evidence="3">
    <name type="scientific">Fervidicoccus fontis</name>
    <dbReference type="NCBI Taxonomy" id="683846"/>
    <lineage>
        <taxon>Archaea</taxon>
        <taxon>Thermoproteota</taxon>
        <taxon>Thermoprotei</taxon>
        <taxon>Fervidicoccales</taxon>
        <taxon>Fervidicoccaceae</taxon>
        <taxon>Fervidicoccus</taxon>
    </lineage>
</organism>
<dbReference type="PROSITE" id="PS51918">
    <property type="entry name" value="RADICAL_SAM"/>
    <property type="match status" value="1"/>
</dbReference>
<evidence type="ECO:0000313" key="3">
    <source>
        <dbReference type="EMBL" id="HHQ79934.1"/>
    </source>
</evidence>
<sequence>MSNHRGREFLGFMTTAPPVGLPERLWNWMAMPKIAVDGYGRPLQAPYGLRKIEAALQDGGIAAAIIDPDHIEKYIKNGAKAVFIGHHDYFAFNPPSSEYWLVTGEEPINRRSFMKFMARLLDYKRRYNPDLKIVVGGPAAWQWLYVPEYLRRFEVDTIVEGEGESVAVELARMILEGRKLPRLVVVGPRDVPGLSEIPTIKAPSINGLVEIMRGCPRRCSFCSVTLRALRYYTLEMIEAELKVNAESGTREGILHSDDVPLYGAKGLEPNMEALVKLHMLAKKYYHEVSWSHASLATVLYGETRYRMISRLAEILLDGRQKYVGLQTGIETGSPRLAERVMPGKVAPYKPEMWPEVVREAFQIMHDNKFIPAATVILGLPGETADDVVRTIELIEDLKSYRSLIVPMFFVPMGALRRGDWFTSVHLTREHAELMLVTLRHSLKWVKDIIKNYYATGAKMAPLRVLLLRFVKMIENFASTLTPDRVLYYIERSRKKLIERSGDRGPIVEKIKRKMRAPVEVRL</sequence>
<feature type="domain" description="Radical SAM core" evidence="2">
    <location>
        <begin position="201"/>
        <end position="446"/>
    </location>
</feature>
<dbReference type="SUPFAM" id="SSF102114">
    <property type="entry name" value="Radical SAM enzymes"/>
    <property type="match status" value="1"/>
</dbReference>
<name>A0A7J3ZIV0_9CREN</name>
<dbReference type="InterPro" id="IPR006638">
    <property type="entry name" value="Elp3/MiaA/NifB-like_rSAM"/>
</dbReference>
<protein>
    <submittedName>
        <fullName evidence="3">B12-binding domain-containing radical SAM protein</fullName>
    </submittedName>
</protein>
<dbReference type="Gene3D" id="3.80.30.20">
    <property type="entry name" value="tm_1862 like domain"/>
    <property type="match status" value="1"/>
</dbReference>
<dbReference type="Pfam" id="PF04055">
    <property type="entry name" value="Radical_SAM"/>
    <property type="match status" value="1"/>
</dbReference>
<evidence type="ECO:0000259" key="1">
    <source>
        <dbReference type="PROSITE" id="PS51332"/>
    </source>
</evidence>
<dbReference type="GO" id="GO:0046872">
    <property type="term" value="F:metal ion binding"/>
    <property type="evidence" value="ECO:0007669"/>
    <property type="project" value="InterPro"/>
</dbReference>
<dbReference type="GO" id="GO:0051536">
    <property type="term" value="F:iron-sulfur cluster binding"/>
    <property type="evidence" value="ECO:0007669"/>
    <property type="project" value="InterPro"/>
</dbReference>
<feature type="domain" description="B12-binding" evidence="1">
    <location>
        <begin position="31"/>
        <end position="181"/>
    </location>
</feature>
<dbReference type="EMBL" id="DRZC01000010">
    <property type="protein sequence ID" value="HHQ79934.1"/>
    <property type="molecule type" value="Genomic_DNA"/>
</dbReference>
<dbReference type="GO" id="GO:0031419">
    <property type="term" value="F:cobalamin binding"/>
    <property type="evidence" value="ECO:0007669"/>
    <property type="project" value="InterPro"/>
</dbReference>
<dbReference type="InterPro" id="IPR023404">
    <property type="entry name" value="rSAM_horseshoe"/>
</dbReference>
<reference evidence="3" key="1">
    <citation type="journal article" date="2020" name="mSystems">
        <title>Genome- and Community-Level Interaction Insights into Carbon Utilization and Element Cycling Functions of Hydrothermarchaeota in Hydrothermal Sediment.</title>
        <authorList>
            <person name="Zhou Z."/>
            <person name="Liu Y."/>
            <person name="Xu W."/>
            <person name="Pan J."/>
            <person name="Luo Z.H."/>
            <person name="Li M."/>
        </authorList>
    </citation>
    <scope>NUCLEOTIDE SEQUENCE [LARGE SCALE GENOMIC DNA]</scope>
    <source>
        <strain evidence="3">SpSt-1116</strain>
    </source>
</reference>
<dbReference type="CDD" id="cd01335">
    <property type="entry name" value="Radical_SAM"/>
    <property type="match status" value="1"/>
</dbReference>
<evidence type="ECO:0000259" key="2">
    <source>
        <dbReference type="PROSITE" id="PS51918"/>
    </source>
</evidence>
<dbReference type="SFLD" id="SFLDS00029">
    <property type="entry name" value="Radical_SAM"/>
    <property type="match status" value="1"/>
</dbReference>
<comment type="caution">
    <text evidence="3">The sequence shown here is derived from an EMBL/GenBank/DDBJ whole genome shotgun (WGS) entry which is preliminary data.</text>
</comment>
<proteinExistence type="predicted"/>